<protein>
    <submittedName>
        <fullName evidence="1">Uncharacterized protein</fullName>
    </submittedName>
</protein>
<dbReference type="PANTHER" id="PTHR19446">
    <property type="entry name" value="REVERSE TRANSCRIPTASES"/>
    <property type="match status" value="1"/>
</dbReference>
<dbReference type="PROSITE" id="PS50878">
    <property type="entry name" value="RT_POL"/>
    <property type="match status" value="1"/>
</dbReference>
<keyword evidence="2" id="KW-1185">Reference proteome</keyword>
<dbReference type="InterPro" id="IPR000477">
    <property type="entry name" value="RT_dom"/>
</dbReference>
<accession>A0A6S7K4N3</accession>
<dbReference type="EMBL" id="CACRXK020026720">
    <property type="protein sequence ID" value="CAB4040385.1"/>
    <property type="molecule type" value="Genomic_DNA"/>
</dbReference>
<dbReference type="SUPFAM" id="SSF56672">
    <property type="entry name" value="DNA/RNA polymerases"/>
    <property type="match status" value="1"/>
</dbReference>
<dbReference type="Gene3D" id="3.60.10.10">
    <property type="entry name" value="Endonuclease/exonuclease/phosphatase"/>
    <property type="match status" value="1"/>
</dbReference>
<dbReference type="SUPFAM" id="SSF56219">
    <property type="entry name" value="DNase I-like"/>
    <property type="match status" value="1"/>
</dbReference>
<evidence type="ECO:0000313" key="2">
    <source>
        <dbReference type="Proteomes" id="UP001152795"/>
    </source>
</evidence>
<name>A0A6S7K4N3_PARCT</name>
<proteinExistence type="predicted"/>
<dbReference type="OrthoDB" id="6158878at2759"/>
<gene>
    <name evidence="1" type="ORF">PACLA_8A060390</name>
</gene>
<reference evidence="1" key="1">
    <citation type="submission" date="2020-04" db="EMBL/GenBank/DDBJ databases">
        <authorList>
            <person name="Alioto T."/>
            <person name="Alioto T."/>
            <person name="Gomez Garrido J."/>
        </authorList>
    </citation>
    <scope>NUCLEOTIDE SEQUENCE</scope>
    <source>
        <strain evidence="1">A484AB</strain>
    </source>
</reference>
<dbReference type="InterPro" id="IPR036691">
    <property type="entry name" value="Endo/exonu/phosph_ase_sf"/>
</dbReference>
<dbReference type="Pfam" id="PF00078">
    <property type="entry name" value="RVT_1"/>
    <property type="match status" value="1"/>
</dbReference>
<comment type="caution">
    <text evidence="1">The sequence shown here is derived from an EMBL/GenBank/DDBJ whole genome shotgun (WGS) entry which is preliminary data.</text>
</comment>
<sequence>MVTTEKLTKNFLWCRIDKSIFNSSKDLFLCGVYIPPIKSPYFDEEIFENLETDVLHYSQKGNVMLLGDFNARTSKLEDFISKEGNTFINDITENSFIPAKRNNFDGSVNEHGKCLIELCKNCNLRILNGRTLGDSLGKPTYHGKNGTSLVDYAICDQDFTQIVENLVVKPPTYLSDHSQILTWIKTKQPNNQNSTDVTNIATPNIQHKLPLQFMWENNSAILFRESFQSLETQTKLNQLINSPTPLSKEGISGFASEFQNIILHAATKSLRIKKTKYRHKITNVCNKKWFDKECRLKRHSVRKLANQKHRDPLNNEIRNEYHNALRIYKDTLKHKKELFHENKLNELERASETDSSLFWNTLKNMSDSYDDFSSSSPDITTQNWVSHFKQLHAKHNLGTEQENILQQLDMLKNNKKENNFLDNPISESDILNAAKKLKNRKSAYSDKIKNEMIKSSVEILLHGYYKLFNLILEFGSFPDQWCEGLITPIFKSGDKNDTNNYRGICVTSCLSKFFCIILNERLNGYAQENDLVHPSQIGFQSGHRTADHIFTLKTLFDKHMSTNRNDKVYACFVDFKKAFDSVWHEGLFFKLLENKIDGSFFRLIKSLYANSKCAVKLSKSRTEFFSYSRGVRQGCVLSPILFNLYINELATIFENTNSDPFILPNGTKLSCLLYADDLIILSKSRFGLQKCLDELQNWCNKWLMEVNLKKTKIMIFKKGNPKMIKPNFMLNTKNVEIVNEYCYLGIKLNSNGTFTLAQKQLSEKALHALGSIRRHLNLHYLNPKLAIKIFESIISPILLYNSDIWGAYLKNDFNKWDKSPTEKAHLRFCKLYLGVGKKASNMASRGELGKFPLQISIYKRLFNYIAHLNSLPETAIAKQAFLISKDLYSNNKISFYKNAMDILKHYKCHSQIVDLESISAQSLNSIIDTVKQRYITFWKHQIEHSSKLYFYSTFKKEYQLEKYLIVIRNTNQRRSLTRFRISNHKLMIECGRYHNIPREERICKLCKSNEIENEEHFLISCDAYDNIRQDFLTVLANNTYQREQNVSVDILKSTENETILKLSKFVLSGFELRDKRLETRDAEH</sequence>
<organism evidence="1 2">
    <name type="scientific">Paramuricea clavata</name>
    <name type="common">Red gorgonian</name>
    <name type="synonym">Violescent sea-whip</name>
    <dbReference type="NCBI Taxonomy" id="317549"/>
    <lineage>
        <taxon>Eukaryota</taxon>
        <taxon>Metazoa</taxon>
        <taxon>Cnidaria</taxon>
        <taxon>Anthozoa</taxon>
        <taxon>Octocorallia</taxon>
        <taxon>Malacalcyonacea</taxon>
        <taxon>Plexauridae</taxon>
        <taxon>Paramuricea</taxon>
    </lineage>
</organism>
<dbReference type="AlphaFoldDB" id="A0A6S7K4N3"/>
<evidence type="ECO:0000313" key="1">
    <source>
        <dbReference type="EMBL" id="CAB4040385.1"/>
    </source>
</evidence>
<dbReference type="InterPro" id="IPR043128">
    <property type="entry name" value="Rev_trsase/Diguanyl_cyclase"/>
</dbReference>
<dbReference type="InterPro" id="IPR043502">
    <property type="entry name" value="DNA/RNA_pol_sf"/>
</dbReference>
<dbReference type="CDD" id="cd01650">
    <property type="entry name" value="RT_nLTR_like"/>
    <property type="match status" value="1"/>
</dbReference>
<dbReference type="Gene3D" id="3.30.70.270">
    <property type="match status" value="1"/>
</dbReference>
<dbReference type="Proteomes" id="UP001152795">
    <property type="component" value="Unassembled WGS sequence"/>
</dbReference>